<dbReference type="Proteomes" id="UP000790787">
    <property type="component" value="Chromosome 20"/>
</dbReference>
<sequence>MVYEFNDQALRTQLWRDIRNITNQMVGAWAIMSDFNSILNEEDRVGSKVSCSVIKDFRECVEQSGLKELKSSGCFYTWSNKQDRQDGVLSRIDRVFINVDWVNRLPASEVYYMHAGLYDHSPAVIRWEGTSPSRMRILKYYNIWNMDKSFKERVMFKIVGKLNRLKKVLLKLNKEKFAEVEKQEEESMKKLVECQEKIQKDPRNEFLIKEEKDLTHQCIYWKKEKIEYMQQKSKEQWLKYGDMDIKYFRFVIKAKRAASRIFTIQNMQGETVHSIEAIAEAFIEFYTSLLGTDQQCRDHVKSHVVKESQIVSEEQRVQLVSAF</sequence>
<proteinExistence type="predicted"/>
<accession>A0AC58TG89</accession>
<reference evidence="2" key="2">
    <citation type="submission" date="2025-08" db="UniProtKB">
        <authorList>
            <consortium name="RefSeq"/>
        </authorList>
    </citation>
    <scope>IDENTIFICATION</scope>
    <source>
        <tissue evidence="2">Leaf</tissue>
    </source>
</reference>
<reference evidence="1" key="1">
    <citation type="journal article" date="2014" name="Nat. Commun.">
        <title>The tobacco genome sequence and its comparison with those of tomato and potato.</title>
        <authorList>
            <person name="Sierro N."/>
            <person name="Battey J.N."/>
            <person name="Ouadi S."/>
            <person name="Bakaher N."/>
            <person name="Bovet L."/>
            <person name="Willig A."/>
            <person name="Goepfert S."/>
            <person name="Peitsch M.C."/>
            <person name="Ivanov N.V."/>
        </authorList>
    </citation>
    <scope>NUCLEOTIDE SEQUENCE [LARGE SCALE GENOMIC DNA]</scope>
</reference>
<evidence type="ECO:0000313" key="2">
    <source>
        <dbReference type="RefSeq" id="XP_075096244.1"/>
    </source>
</evidence>
<gene>
    <name evidence="2" type="primary">LOC142174362</name>
</gene>
<organism evidence="1 2">
    <name type="scientific">Nicotiana tabacum</name>
    <name type="common">Common tobacco</name>
    <dbReference type="NCBI Taxonomy" id="4097"/>
    <lineage>
        <taxon>Eukaryota</taxon>
        <taxon>Viridiplantae</taxon>
        <taxon>Streptophyta</taxon>
        <taxon>Embryophyta</taxon>
        <taxon>Tracheophyta</taxon>
        <taxon>Spermatophyta</taxon>
        <taxon>Magnoliopsida</taxon>
        <taxon>eudicotyledons</taxon>
        <taxon>Gunneridae</taxon>
        <taxon>Pentapetalae</taxon>
        <taxon>asterids</taxon>
        <taxon>lamiids</taxon>
        <taxon>Solanales</taxon>
        <taxon>Solanaceae</taxon>
        <taxon>Nicotianoideae</taxon>
        <taxon>Nicotianeae</taxon>
        <taxon>Nicotiana</taxon>
    </lineage>
</organism>
<evidence type="ECO:0000313" key="1">
    <source>
        <dbReference type="Proteomes" id="UP000790787"/>
    </source>
</evidence>
<keyword evidence="1" id="KW-1185">Reference proteome</keyword>
<protein>
    <submittedName>
        <fullName evidence="2">Uncharacterized protein LOC142174362</fullName>
    </submittedName>
</protein>
<name>A0AC58TG89_TOBAC</name>
<dbReference type="RefSeq" id="XP_075096244.1">
    <property type="nucleotide sequence ID" value="XM_075240143.1"/>
</dbReference>